<feature type="region of interest" description="Disordered" evidence="1">
    <location>
        <begin position="80"/>
        <end position="107"/>
    </location>
</feature>
<dbReference type="EMBL" id="NRRU01000069">
    <property type="protein sequence ID" value="MBK1714502.1"/>
    <property type="molecule type" value="Genomic_DNA"/>
</dbReference>
<feature type="non-terminal residue" evidence="3">
    <location>
        <position position="107"/>
    </location>
</feature>
<organism evidence="3 4">
    <name type="scientific">Rubrivivax gelatinosus</name>
    <name type="common">Rhodocyclus gelatinosus</name>
    <name type="synonym">Rhodopseudomonas gelatinosa</name>
    <dbReference type="NCBI Taxonomy" id="28068"/>
    <lineage>
        <taxon>Bacteria</taxon>
        <taxon>Pseudomonadati</taxon>
        <taxon>Pseudomonadota</taxon>
        <taxon>Betaproteobacteria</taxon>
        <taxon>Burkholderiales</taxon>
        <taxon>Sphaerotilaceae</taxon>
        <taxon>Rubrivivax</taxon>
    </lineage>
</organism>
<feature type="region of interest" description="Disordered" evidence="1">
    <location>
        <begin position="15"/>
        <end position="36"/>
    </location>
</feature>
<reference evidence="3" key="2">
    <citation type="journal article" date="2020" name="Microorganisms">
        <title>Osmotic Adaptation and Compatible Solute Biosynthesis of Phototrophic Bacteria as Revealed from Genome Analyses.</title>
        <authorList>
            <person name="Imhoff J.F."/>
            <person name="Rahn T."/>
            <person name="Kunzel S."/>
            <person name="Keller A."/>
            <person name="Neulinger S.C."/>
        </authorList>
    </citation>
    <scope>NUCLEOTIDE SEQUENCE</scope>
    <source>
        <strain evidence="3">IM 151</strain>
    </source>
</reference>
<dbReference type="Proteomes" id="UP001041814">
    <property type="component" value="Unassembled WGS sequence"/>
</dbReference>
<keyword evidence="2" id="KW-0472">Membrane</keyword>
<gene>
    <name evidence="3" type="ORF">CKO43_17155</name>
</gene>
<reference evidence="3" key="1">
    <citation type="submission" date="2017-08" db="EMBL/GenBank/DDBJ databases">
        <authorList>
            <person name="Imhoff J.F."/>
            <person name="Rahn T."/>
            <person name="Kuenzel S."/>
            <person name="Neulinger S.C."/>
        </authorList>
    </citation>
    <scope>NUCLEOTIDE SEQUENCE</scope>
    <source>
        <strain evidence="3">IM 151</strain>
    </source>
</reference>
<feature type="transmembrane region" description="Helical" evidence="2">
    <location>
        <begin position="42"/>
        <end position="63"/>
    </location>
</feature>
<proteinExistence type="predicted"/>
<feature type="compositionally biased region" description="Low complexity" evidence="1">
    <location>
        <begin position="80"/>
        <end position="90"/>
    </location>
</feature>
<protein>
    <submittedName>
        <fullName evidence="3">Uncharacterized protein</fullName>
    </submittedName>
</protein>
<evidence type="ECO:0000313" key="3">
    <source>
        <dbReference type="EMBL" id="MBK1714502.1"/>
    </source>
</evidence>
<keyword evidence="4" id="KW-1185">Reference proteome</keyword>
<keyword evidence="2" id="KW-1133">Transmembrane helix</keyword>
<evidence type="ECO:0000256" key="2">
    <source>
        <dbReference type="SAM" id="Phobius"/>
    </source>
</evidence>
<accession>A0ABS1DWT2</accession>
<feature type="compositionally biased region" description="Polar residues" evidence="1">
    <location>
        <begin position="25"/>
        <end position="36"/>
    </location>
</feature>
<evidence type="ECO:0000256" key="1">
    <source>
        <dbReference type="SAM" id="MobiDB-lite"/>
    </source>
</evidence>
<comment type="caution">
    <text evidence="3">The sequence shown here is derived from an EMBL/GenBank/DDBJ whole genome shotgun (WGS) entry which is preliminary data.</text>
</comment>
<name>A0ABS1DWT2_RUBGE</name>
<evidence type="ECO:0000313" key="4">
    <source>
        <dbReference type="Proteomes" id="UP001041814"/>
    </source>
</evidence>
<sequence>MSYILDALRRAEAERERGAVPGLHSQPNAALTPTATASRRTAWIVGGAALAVLAAAAGGWWFAGSRSTAAEAPRLVGAPAPAVRDAAPDNTVPPPPAPQPAVTAGAA</sequence>
<keyword evidence="2" id="KW-0812">Transmembrane</keyword>